<reference evidence="5 6" key="1">
    <citation type="submission" date="2016-11" db="EMBL/GenBank/DDBJ databases">
        <authorList>
            <person name="Jaros S."/>
            <person name="Januszkiewicz K."/>
            <person name="Wedrychowicz H."/>
        </authorList>
    </citation>
    <scope>NUCLEOTIDE SEQUENCE [LARGE SCALE GENOMIC DNA]</scope>
    <source>
        <strain evidence="5 6">DSM 43832</strain>
    </source>
</reference>
<accession>A0A1M6NBZ5</accession>
<dbReference type="PROSITE" id="PS51118">
    <property type="entry name" value="HTH_HXLR"/>
    <property type="match status" value="1"/>
</dbReference>
<keyword evidence="6" id="KW-1185">Reference proteome</keyword>
<dbReference type="AlphaFoldDB" id="A0A1M6NBZ5"/>
<keyword evidence="1" id="KW-0805">Transcription regulation</keyword>
<evidence type="ECO:0000256" key="2">
    <source>
        <dbReference type="ARBA" id="ARBA00023125"/>
    </source>
</evidence>
<dbReference type="SUPFAM" id="SSF46785">
    <property type="entry name" value="Winged helix' DNA-binding domain"/>
    <property type="match status" value="1"/>
</dbReference>
<dbReference type="InterPro" id="IPR002577">
    <property type="entry name" value="HTH_HxlR"/>
</dbReference>
<dbReference type="OrthoDB" id="9800966at2"/>
<dbReference type="InterPro" id="IPR036390">
    <property type="entry name" value="WH_DNA-bd_sf"/>
</dbReference>
<dbReference type="PANTHER" id="PTHR33204:SF37">
    <property type="entry name" value="HTH-TYPE TRANSCRIPTIONAL REGULATOR YODB"/>
    <property type="match status" value="1"/>
</dbReference>
<dbReference type="PANTHER" id="PTHR33204">
    <property type="entry name" value="TRANSCRIPTIONAL REGULATOR, MARR FAMILY"/>
    <property type="match status" value="1"/>
</dbReference>
<dbReference type="GO" id="GO:0003677">
    <property type="term" value="F:DNA binding"/>
    <property type="evidence" value="ECO:0007669"/>
    <property type="project" value="UniProtKB-KW"/>
</dbReference>
<dbReference type="Proteomes" id="UP000184363">
    <property type="component" value="Unassembled WGS sequence"/>
</dbReference>
<dbReference type="STRING" id="1848.SAMN05443637_101162"/>
<evidence type="ECO:0000259" key="4">
    <source>
        <dbReference type="PROSITE" id="PS51118"/>
    </source>
</evidence>
<proteinExistence type="predicted"/>
<gene>
    <name evidence="5" type="ORF">SAMN05443637_101162</name>
</gene>
<dbReference type="Gene3D" id="1.10.10.10">
    <property type="entry name" value="Winged helix-like DNA-binding domain superfamily/Winged helix DNA-binding domain"/>
    <property type="match status" value="1"/>
</dbReference>
<dbReference type="EMBL" id="FRAP01000001">
    <property type="protein sequence ID" value="SHJ93202.1"/>
    <property type="molecule type" value="Genomic_DNA"/>
</dbReference>
<protein>
    <submittedName>
        <fullName evidence="5">Transcriptional regulator, HxlR family</fullName>
    </submittedName>
</protein>
<evidence type="ECO:0000313" key="5">
    <source>
        <dbReference type="EMBL" id="SHJ93202.1"/>
    </source>
</evidence>
<evidence type="ECO:0000313" key="6">
    <source>
        <dbReference type="Proteomes" id="UP000184363"/>
    </source>
</evidence>
<name>A0A1M6NBZ5_PSETH</name>
<dbReference type="Pfam" id="PF01638">
    <property type="entry name" value="HxlR"/>
    <property type="match status" value="1"/>
</dbReference>
<dbReference type="InterPro" id="IPR036388">
    <property type="entry name" value="WH-like_DNA-bd_sf"/>
</dbReference>
<dbReference type="RefSeq" id="WP_073454867.1">
    <property type="nucleotide sequence ID" value="NZ_FRAP01000001.1"/>
</dbReference>
<feature type="domain" description="HTH hxlR-type" evidence="4">
    <location>
        <begin position="3"/>
        <end position="111"/>
    </location>
</feature>
<evidence type="ECO:0000256" key="1">
    <source>
        <dbReference type="ARBA" id="ARBA00023015"/>
    </source>
</evidence>
<organism evidence="5 6">
    <name type="scientific">Pseudonocardia thermophila</name>
    <dbReference type="NCBI Taxonomy" id="1848"/>
    <lineage>
        <taxon>Bacteria</taxon>
        <taxon>Bacillati</taxon>
        <taxon>Actinomycetota</taxon>
        <taxon>Actinomycetes</taxon>
        <taxon>Pseudonocardiales</taxon>
        <taxon>Pseudonocardiaceae</taxon>
        <taxon>Pseudonocardia</taxon>
    </lineage>
</organism>
<keyword evidence="2" id="KW-0238">DNA-binding</keyword>
<evidence type="ECO:0000256" key="3">
    <source>
        <dbReference type="ARBA" id="ARBA00023163"/>
    </source>
</evidence>
<keyword evidence="3" id="KW-0804">Transcription</keyword>
<sequence>MHSPPTRNDEDRVRLSAVLEFVGRRWIGAILLGLGHGPTRFGEIQRQAPGLSARMLTVRLRELEAAGLVERAVEPTMPVTVRYRLTQQGEDLLRSLQGLADYGRRWGLPAG</sequence>